<proteinExistence type="predicted"/>
<dbReference type="AlphaFoldDB" id="A0A9D1S425"/>
<protein>
    <submittedName>
        <fullName evidence="2">Flavodoxin family protein</fullName>
    </submittedName>
</protein>
<dbReference type="InterPro" id="IPR029039">
    <property type="entry name" value="Flavoprotein-like_sf"/>
</dbReference>
<dbReference type="InterPro" id="IPR008254">
    <property type="entry name" value="Flavodoxin/NO_synth"/>
</dbReference>
<evidence type="ECO:0000259" key="1">
    <source>
        <dbReference type="PROSITE" id="PS50902"/>
    </source>
</evidence>
<dbReference type="Pfam" id="PF00258">
    <property type="entry name" value="Flavodoxin_1"/>
    <property type="match status" value="1"/>
</dbReference>
<reference evidence="2" key="1">
    <citation type="submission" date="2020-10" db="EMBL/GenBank/DDBJ databases">
        <authorList>
            <person name="Gilroy R."/>
        </authorList>
    </citation>
    <scope>NUCLEOTIDE SEQUENCE</scope>
    <source>
        <strain evidence="2">ChiSxjej2B14-8506</strain>
    </source>
</reference>
<evidence type="ECO:0000313" key="3">
    <source>
        <dbReference type="Proteomes" id="UP000824123"/>
    </source>
</evidence>
<dbReference type="Gene3D" id="3.40.50.360">
    <property type="match status" value="1"/>
</dbReference>
<sequence length="161" mass="17134">MKLSIVYDTRSGNTAHMAEYIIEGMRQVEGVEARAFDLDAVDEQYVRESAALIVGTPTYNGTFTARLKGWLESAPSKLKLAGKLGGAYATAAYIHGGGDVAIQATLMHMLVAGMLIYSSGAAFGAPVIHFGPVAIAPDLDSFSELFRTYGRRMAQQAVALG</sequence>
<dbReference type="InterPro" id="IPR001226">
    <property type="entry name" value="Flavodoxin_CS"/>
</dbReference>
<dbReference type="PROSITE" id="PS50902">
    <property type="entry name" value="FLAVODOXIN_LIKE"/>
    <property type="match status" value="1"/>
</dbReference>
<gene>
    <name evidence="2" type="ORF">IAC59_02455</name>
</gene>
<feature type="domain" description="Flavodoxin-like" evidence="1">
    <location>
        <begin position="3"/>
        <end position="161"/>
    </location>
</feature>
<reference evidence="2" key="2">
    <citation type="journal article" date="2021" name="PeerJ">
        <title>Extensive microbial diversity within the chicken gut microbiome revealed by metagenomics and culture.</title>
        <authorList>
            <person name="Gilroy R."/>
            <person name="Ravi A."/>
            <person name="Getino M."/>
            <person name="Pursley I."/>
            <person name="Horton D.L."/>
            <person name="Alikhan N.F."/>
            <person name="Baker D."/>
            <person name="Gharbi K."/>
            <person name="Hall N."/>
            <person name="Watson M."/>
            <person name="Adriaenssens E.M."/>
            <person name="Foster-Nyarko E."/>
            <person name="Jarju S."/>
            <person name="Secka A."/>
            <person name="Antonio M."/>
            <person name="Oren A."/>
            <person name="Chaudhuri R.R."/>
            <person name="La Ragione R."/>
            <person name="Hildebrand F."/>
            <person name="Pallen M.J."/>
        </authorList>
    </citation>
    <scope>NUCLEOTIDE SEQUENCE</scope>
    <source>
        <strain evidence="2">ChiSxjej2B14-8506</strain>
    </source>
</reference>
<dbReference type="SUPFAM" id="SSF52218">
    <property type="entry name" value="Flavoproteins"/>
    <property type="match status" value="1"/>
</dbReference>
<organism evidence="2 3">
    <name type="scientific">Candidatus Fimadaptatus faecigallinarum</name>
    <dbReference type="NCBI Taxonomy" id="2840814"/>
    <lineage>
        <taxon>Bacteria</taxon>
        <taxon>Bacillati</taxon>
        <taxon>Bacillota</taxon>
        <taxon>Clostridia</taxon>
        <taxon>Eubacteriales</taxon>
        <taxon>Candidatus Fimadaptatus</taxon>
    </lineage>
</organism>
<evidence type="ECO:0000313" key="2">
    <source>
        <dbReference type="EMBL" id="HIU46101.1"/>
    </source>
</evidence>
<dbReference type="GO" id="GO:0009055">
    <property type="term" value="F:electron transfer activity"/>
    <property type="evidence" value="ECO:0007669"/>
    <property type="project" value="InterPro"/>
</dbReference>
<dbReference type="PROSITE" id="PS00201">
    <property type="entry name" value="FLAVODOXIN"/>
    <property type="match status" value="1"/>
</dbReference>
<comment type="caution">
    <text evidence="2">The sequence shown here is derived from an EMBL/GenBank/DDBJ whole genome shotgun (WGS) entry which is preliminary data.</text>
</comment>
<accession>A0A9D1S425</accession>
<name>A0A9D1S425_9FIRM</name>
<dbReference type="GO" id="GO:0010181">
    <property type="term" value="F:FMN binding"/>
    <property type="evidence" value="ECO:0007669"/>
    <property type="project" value="InterPro"/>
</dbReference>
<dbReference type="Proteomes" id="UP000824123">
    <property type="component" value="Unassembled WGS sequence"/>
</dbReference>
<dbReference type="GO" id="GO:0016651">
    <property type="term" value="F:oxidoreductase activity, acting on NAD(P)H"/>
    <property type="evidence" value="ECO:0007669"/>
    <property type="project" value="UniProtKB-ARBA"/>
</dbReference>
<dbReference type="EMBL" id="DVNK01000021">
    <property type="protein sequence ID" value="HIU46101.1"/>
    <property type="molecule type" value="Genomic_DNA"/>
</dbReference>